<keyword evidence="1" id="KW-0472">Membrane</keyword>
<keyword evidence="1" id="KW-0812">Transmembrane</keyword>
<proteinExistence type="predicted"/>
<evidence type="ECO:0000313" key="3">
    <source>
        <dbReference type="RefSeq" id="XP_011314459.1"/>
    </source>
</evidence>
<name>A0A9R1UAN5_9HYME</name>
<feature type="transmembrane region" description="Helical" evidence="1">
    <location>
        <begin position="105"/>
        <end position="125"/>
    </location>
</feature>
<evidence type="ECO:0000256" key="1">
    <source>
        <dbReference type="SAM" id="Phobius"/>
    </source>
</evidence>
<feature type="transmembrane region" description="Helical" evidence="1">
    <location>
        <begin position="6"/>
        <end position="23"/>
    </location>
</feature>
<dbReference type="KEGG" id="fas:105273620"/>
<dbReference type="Pfam" id="PF07898">
    <property type="entry name" value="DUF1676"/>
    <property type="match status" value="1"/>
</dbReference>
<accession>A0A9R1UAN5</accession>
<keyword evidence="1" id="KW-1133">Transmembrane helix</keyword>
<sequence>MNTGVILVVIVMMLTCLVMTNGGNQDAERKVNRLGAHKLPVKIRGTTVRSITKVHKSGTKPSRKNQTASVNTTNISDSEDGNFFQLLKQAELRGRPKKSKKMKRALMALLLAYKLKFAALIPAVIGGLILLVMTTGLAGFFFALFAAVLGLKST</sequence>
<dbReference type="AlphaFoldDB" id="A0A9R1UAN5"/>
<keyword evidence="2" id="KW-1185">Reference proteome</keyword>
<protein>
    <submittedName>
        <fullName evidence="3">Uncharacterized protein</fullName>
    </submittedName>
</protein>
<dbReference type="Proteomes" id="UP000694866">
    <property type="component" value="Unplaced"/>
</dbReference>
<gene>
    <name evidence="3" type="primary">LOC105273620</name>
</gene>
<reference evidence="3" key="1">
    <citation type="submission" date="2025-08" db="UniProtKB">
        <authorList>
            <consortium name="RefSeq"/>
        </authorList>
    </citation>
    <scope>IDENTIFICATION</scope>
    <source>
        <strain evidence="3">USDA-PBARC FA_bdor</strain>
        <tissue evidence="3">Whole organism</tissue>
    </source>
</reference>
<feature type="transmembrane region" description="Helical" evidence="1">
    <location>
        <begin position="131"/>
        <end position="151"/>
    </location>
</feature>
<evidence type="ECO:0000313" key="2">
    <source>
        <dbReference type="Proteomes" id="UP000694866"/>
    </source>
</evidence>
<dbReference type="GeneID" id="105273620"/>
<organism evidence="2 3">
    <name type="scientific">Fopius arisanus</name>
    <dbReference type="NCBI Taxonomy" id="64838"/>
    <lineage>
        <taxon>Eukaryota</taxon>
        <taxon>Metazoa</taxon>
        <taxon>Ecdysozoa</taxon>
        <taxon>Arthropoda</taxon>
        <taxon>Hexapoda</taxon>
        <taxon>Insecta</taxon>
        <taxon>Pterygota</taxon>
        <taxon>Neoptera</taxon>
        <taxon>Endopterygota</taxon>
        <taxon>Hymenoptera</taxon>
        <taxon>Apocrita</taxon>
        <taxon>Ichneumonoidea</taxon>
        <taxon>Braconidae</taxon>
        <taxon>Opiinae</taxon>
        <taxon>Fopius</taxon>
    </lineage>
</organism>
<dbReference type="RefSeq" id="XP_011314459.1">
    <property type="nucleotide sequence ID" value="XM_011316157.1"/>
</dbReference>
<dbReference type="OrthoDB" id="10561693at2759"/>
<dbReference type="InterPro" id="IPR012464">
    <property type="entry name" value="DUF1676"/>
</dbReference>